<dbReference type="Proteomes" id="UP000824250">
    <property type="component" value="Unassembled WGS sequence"/>
</dbReference>
<organism evidence="1 2">
    <name type="scientific">Candidatus Copromonas faecavium</name>
    <name type="common">nom. illeg.</name>
    <dbReference type="NCBI Taxonomy" id="2840740"/>
    <lineage>
        <taxon>Bacteria</taxon>
        <taxon>Bacillati</taxon>
        <taxon>Bacillota</taxon>
        <taxon>Clostridia</taxon>
        <taxon>Lachnospirales</taxon>
        <taxon>Lachnospiraceae</taxon>
        <taxon>Candidatus Copromonas (nom. illeg.)</taxon>
    </lineage>
</organism>
<sequence>MREIIFKMERPGLVEVGQTVDVSESVTPVNVNYMIEPAVAMSGLFKFTERLKSRKGVVKEIIENDRGFYVTVEFDEPDIPKR</sequence>
<name>A0A9D1A4R2_9FIRM</name>
<proteinExistence type="predicted"/>
<gene>
    <name evidence="1" type="ORF">IAB28_08825</name>
</gene>
<dbReference type="EMBL" id="DVGC01000050">
    <property type="protein sequence ID" value="HIR06051.1"/>
    <property type="molecule type" value="Genomic_DNA"/>
</dbReference>
<evidence type="ECO:0000313" key="2">
    <source>
        <dbReference type="Proteomes" id="UP000824250"/>
    </source>
</evidence>
<dbReference type="AlphaFoldDB" id="A0A9D1A4R2"/>
<reference evidence="1" key="2">
    <citation type="journal article" date="2021" name="PeerJ">
        <title>Extensive microbial diversity within the chicken gut microbiome revealed by metagenomics and culture.</title>
        <authorList>
            <person name="Gilroy R."/>
            <person name="Ravi A."/>
            <person name="Getino M."/>
            <person name="Pursley I."/>
            <person name="Horton D.L."/>
            <person name="Alikhan N.F."/>
            <person name="Baker D."/>
            <person name="Gharbi K."/>
            <person name="Hall N."/>
            <person name="Watson M."/>
            <person name="Adriaenssens E.M."/>
            <person name="Foster-Nyarko E."/>
            <person name="Jarju S."/>
            <person name="Secka A."/>
            <person name="Antonio M."/>
            <person name="Oren A."/>
            <person name="Chaudhuri R.R."/>
            <person name="La Ragione R."/>
            <person name="Hildebrand F."/>
            <person name="Pallen M.J."/>
        </authorList>
    </citation>
    <scope>NUCLEOTIDE SEQUENCE</scope>
    <source>
        <strain evidence="1">CHK180-2868</strain>
    </source>
</reference>
<protein>
    <submittedName>
        <fullName evidence="1">Uncharacterized protein</fullName>
    </submittedName>
</protein>
<reference evidence="1" key="1">
    <citation type="submission" date="2020-10" db="EMBL/GenBank/DDBJ databases">
        <authorList>
            <person name="Gilroy R."/>
        </authorList>
    </citation>
    <scope>NUCLEOTIDE SEQUENCE</scope>
    <source>
        <strain evidence="1">CHK180-2868</strain>
    </source>
</reference>
<evidence type="ECO:0000313" key="1">
    <source>
        <dbReference type="EMBL" id="HIR06051.1"/>
    </source>
</evidence>
<accession>A0A9D1A4R2</accession>
<comment type="caution">
    <text evidence="1">The sequence shown here is derived from an EMBL/GenBank/DDBJ whole genome shotgun (WGS) entry which is preliminary data.</text>
</comment>